<dbReference type="InterPro" id="IPR036280">
    <property type="entry name" value="Multihaem_cyt_sf"/>
</dbReference>
<dbReference type="InterPro" id="IPR023155">
    <property type="entry name" value="Cyt_c-552/4"/>
</dbReference>
<dbReference type="SUPFAM" id="SSF56300">
    <property type="entry name" value="Metallo-dependent phosphatases"/>
    <property type="match status" value="1"/>
</dbReference>
<dbReference type="Proteomes" id="UP000644507">
    <property type="component" value="Unassembled WGS sequence"/>
</dbReference>
<dbReference type="AlphaFoldDB" id="A0A918TDE0"/>
<evidence type="ECO:0000259" key="1">
    <source>
        <dbReference type="Pfam" id="PF13435"/>
    </source>
</evidence>
<organism evidence="2 3">
    <name type="scientific">Roseibacillus persicicus</name>
    <dbReference type="NCBI Taxonomy" id="454148"/>
    <lineage>
        <taxon>Bacteria</taxon>
        <taxon>Pseudomonadati</taxon>
        <taxon>Verrucomicrobiota</taxon>
        <taxon>Verrucomicrobiia</taxon>
        <taxon>Verrucomicrobiales</taxon>
        <taxon>Verrucomicrobiaceae</taxon>
        <taxon>Roseibacillus</taxon>
    </lineage>
</organism>
<reference evidence="2" key="2">
    <citation type="submission" date="2020-09" db="EMBL/GenBank/DDBJ databases">
        <authorList>
            <person name="Sun Q."/>
            <person name="Kim S."/>
        </authorList>
    </citation>
    <scope>NUCLEOTIDE SEQUENCE</scope>
    <source>
        <strain evidence="2">KCTC 12988</strain>
    </source>
</reference>
<dbReference type="SUPFAM" id="SSF48695">
    <property type="entry name" value="Multiheme cytochromes"/>
    <property type="match status" value="1"/>
</dbReference>
<comment type="caution">
    <text evidence="2">The sequence shown here is derived from an EMBL/GenBank/DDBJ whole genome shotgun (WGS) entry which is preliminary data.</text>
</comment>
<dbReference type="Pfam" id="PF13435">
    <property type="entry name" value="Cytochrome_C554"/>
    <property type="match status" value="1"/>
</dbReference>
<accession>A0A918TDE0</accession>
<reference evidence="2" key="1">
    <citation type="journal article" date="2014" name="Int. J. Syst. Evol. Microbiol.">
        <title>Complete genome sequence of Corynebacterium casei LMG S-19264T (=DSM 44701T), isolated from a smear-ripened cheese.</title>
        <authorList>
            <consortium name="US DOE Joint Genome Institute (JGI-PGF)"/>
            <person name="Walter F."/>
            <person name="Albersmeier A."/>
            <person name="Kalinowski J."/>
            <person name="Ruckert C."/>
        </authorList>
    </citation>
    <scope>NUCLEOTIDE SEQUENCE</scope>
    <source>
        <strain evidence="2">KCTC 12988</strain>
    </source>
</reference>
<evidence type="ECO:0000313" key="2">
    <source>
        <dbReference type="EMBL" id="GHC40639.1"/>
    </source>
</evidence>
<dbReference type="InterPro" id="IPR029052">
    <property type="entry name" value="Metallo-depent_PP-like"/>
</dbReference>
<name>A0A918TDE0_9BACT</name>
<feature type="domain" description="Cytochrome c-552/4" evidence="1">
    <location>
        <begin position="335"/>
        <end position="403"/>
    </location>
</feature>
<dbReference type="RefSeq" id="WP_189566379.1">
    <property type="nucleotide sequence ID" value="NZ_BMXI01000001.1"/>
</dbReference>
<dbReference type="Gene3D" id="3.60.21.10">
    <property type="match status" value="1"/>
</dbReference>
<evidence type="ECO:0000313" key="3">
    <source>
        <dbReference type="Proteomes" id="UP000644507"/>
    </source>
</evidence>
<proteinExistence type="predicted"/>
<dbReference type="GO" id="GO:0016787">
    <property type="term" value="F:hydrolase activity"/>
    <property type="evidence" value="ECO:0007669"/>
    <property type="project" value="InterPro"/>
</dbReference>
<dbReference type="CDD" id="cd08168">
    <property type="entry name" value="Cytochrom_C3"/>
    <property type="match status" value="1"/>
</dbReference>
<protein>
    <recommendedName>
        <fullName evidence="1">Cytochrome c-552/4 domain-containing protein</fullName>
    </recommendedName>
</protein>
<dbReference type="PANTHER" id="PTHR11575:SF24">
    <property type="entry name" value="5'-NUCLEOTIDASE"/>
    <property type="match status" value="1"/>
</dbReference>
<sequence>MQKPVIAAAIALFILVVAGGLFLALSKEERPSETAELKVYFTCDTHGRLEPCGCFTGQLGGLTRAQTWLKQNREPNSLLFDIGGAIGGEQDYHVIQYGYILQAYEKMGYQALNLGAGEARLSAKTLKEATAASKLPVLSASLVDSQSRKPLVSPTTIIEAGGRKIGLLGVLDPRSVPSPGDGLTILSLDDAISRHLPTLAAKCDEVILLAFTTEAEMKRLAEEFYEITLIIGGDVGQASQFAQEVNQSLVVFTTNEARTVGEISFKRRGEVLNKQDFDIHMLYPDVKQDPELISLSKDFKKYISTASLEVDNPDRVDPGAIPGVTSTAHYVGSQSCAQCHAEETHIWKASGHGHAFKTLVDRGSQADPTCIGCHTVGFGEPSGYQRAFGNSKLVDVGCESCHGPGSEHVQSWLAGTKPSFEFRPLGPGDCKSCHHGEFSRPFDWDIFWPKIAH</sequence>
<dbReference type="EMBL" id="BMXI01000001">
    <property type="protein sequence ID" value="GHC40639.1"/>
    <property type="molecule type" value="Genomic_DNA"/>
</dbReference>
<dbReference type="InterPro" id="IPR006179">
    <property type="entry name" value="5_nucleotidase/apyrase"/>
</dbReference>
<gene>
    <name evidence="2" type="ORF">GCM10007100_01440</name>
</gene>
<dbReference type="GO" id="GO:0030288">
    <property type="term" value="C:outer membrane-bounded periplasmic space"/>
    <property type="evidence" value="ECO:0007669"/>
    <property type="project" value="TreeGrafter"/>
</dbReference>
<dbReference type="Gene3D" id="1.10.1130.10">
    <property type="entry name" value="Flavocytochrome C3, Chain A"/>
    <property type="match status" value="1"/>
</dbReference>
<keyword evidence="3" id="KW-1185">Reference proteome</keyword>
<dbReference type="PANTHER" id="PTHR11575">
    <property type="entry name" value="5'-NUCLEOTIDASE-RELATED"/>
    <property type="match status" value="1"/>
</dbReference>
<dbReference type="GO" id="GO:0009166">
    <property type="term" value="P:nucleotide catabolic process"/>
    <property type="evidence" value="ECO:0007669"/>
    <property type="project" value="InterPro"/>
</dbReference>